<sequence>MLPRIQQVCCIGAGYVGGPTCAVMAAQCPDVQFAVVDTDAARIAAWNSAALPIYEPGLEELVGRQRGRNLHFSADVEAAVRTADLVLLAVNTPLGQPGADGLGMAPPGLRSVEACARTVARTAKPGAIIVEKSTVLCHTGELIARILQDHGPPDGRFQVLSNPEFLSEGTAVRDLLRPDRVIIGGQPGSEDAQEALRALYARWVPAERIVTMGMWSAELAKLASNALLAQRVSSINAVSAVCEAVGADIAEVARGCGMDSRIGRDFLRASIGFGGPCLSKDLMGLVWLCESLGLHDVATYWDQVLRMNDAQTARFVRRIVRALGPDLSGASVAVLGFAYKAGTGDTRNTPAALVCGELLKLGACLAVYDPKVPEQQIRDYLVAGRAPATGLRVCASAYEAVAGARAVLVLTPWPEFAALDWARAHRLMAHPALAVDGHRILDDRALELLGFSTVSVGVRSSIADS</sequence>
<keyword evidence="2" id="KW-1185">Reference proteome</keyword>
<protein>
    <submittedName>
        <fullName evidence="1">Uncharacterized protein</fullName>
    </submittedName>
</protein>
<reference evidence="1" key="1">
    <citation type="submission" date="2022-07" db="EMBL/GenBank/DDBJ databases">
        <title>Phylogenomic reconstructions and comparative analyses of Kickxellomycotina fungi.</title>
        <authorList>
            <person name="Reynolds N.K."/>
            <person name="Stajich J.E."/>
            <person name="Barry K."/>
            <person name="Grigoriev I.V."/>
            <person name="Crous P."/>
            <person name="Smith M.E."/>
        </authorList>
    </citation>
    <scope>NUCLEOTIDE SEQUENCE</scope>
    <source>
        <strain evidence="1">BCRC 34780</strain>
    </source>
</reference>
<name>A0ACC1L0F2_9FUNG</name>
<gene>
    <name evidence="1" type="ORF">H4R21_003909</name>
</gene>
<evidence type="ECO:0000313" key="1">
    <source>
        <dbReference type="EMBL" id="KAJ2798502.1"/>
    </source>
</evidence>
<evidence type="ECO:0000313" key="2">
    <source>
        <dbReference type="Proteomes" id="UP001140087"/>
    </source>
</evidence>
<comment type="caution">
    <text evidence="1">The sequence shown here is derived from an EMBL/GenBank/DDBJ whole genome shotgun (WGS) entry which is preliminary data.</text>
</comment>
<proteinExistence type="predicted"/>
<dbReference type="Proteomes" id="UP001140087">
    <property type="component" value="Unassembled WGS sequence"/>
</dbReference>
<accession>A0ACC1L0F2</accession>
<dbReference type="EMBL" id="JANBUN010001350">
    <property type="protein sequence ID" value="KAJ2798502.1"/>
    <property type="molecule type" value="Genomic_DNA"/>
</dbReference>
<organism evidence="1 2">
    <name type="scientific">Coemansia helicoidea</name>
    <dbReference type="NCBI Taxonomy" id="1286919"/>
    <lineage>
        <taxon>Eukaryota</taxon>
        <taxon>Fungi</taxon>
        <taxon>Fungi incertae sedis</taxon>
        <taxon>Zoopagomycota</taxon>
        <taxon>Kickxellomycotina</taxon>
        <taxon>Kickxellomycetes</taxon>
        <taxon>Kickxellales</taxon>
        <taxon>Kickxellaceae</taxon>
        <taxon>Coemansia</taxon>
    </lineage>
</organism>